<dbReference type="InterPro" id="IPR052801">
    <property type="entry name" value="Ankyrin-EF-hand"/>
</dbReference>
<dbReference type="PROSITE" id="PS50222">
    <property type="entry name" value="EF_HAND_2"/>
    <property type="match status" value="1"/>
</dbReference>
<dbReference type="Pfam" id="PF13637">
    <property type="entry name" value="Ank_4"/>
    <property type="match status" value="1"/>
</dbReference>
<dbReference type="PANTHER" id="PTHR24127">
    <property type="entry name" value="ANKYRIN REPEAT AND EF-HAND DOMAIN-CONTAINING PROTEIN 1"/>
    <property type="match status" value="1"/>
</dbReference>
<evidence type="ECO:0000256" key="2">
    <source>
        <dbReference type="SAM" id="MobiDB-lite"/>
    </source>
</evidence>
<reference evidence="4" key="2">
    <citation type="submission" date="2025-08" db="UniProtKB">
        <authorList>
            <consortium name="Ensembl"/>
        </authorList>
    </citation>
    <scope>IDENTIFICATION</scope>
</reference>
<dbReference type="GeneTree" id="ENSGT00940000156852"/>
<feature type="domain" description="EF-hand" evidence="3">
    <location>
        <begin position="375"/>
        <end position="410"/>
    </location>
</feature>
<feature type="region of interest" description="Disordered" evidence="2">
    <location>
        <begin position="661"/>
        <end position="685"/>
    </location>
</feature>
<dbReference type="Ensembl" id="ENSSFOT00015002043.2">
    <property type="protein sequence ID" value="ENSSFOP00015002003.2"/>
    <property type="gene ID" value="ENSSFOG00015001355.2"/>
</dbReference>
<dbReference type="Pfam" id="PF12796">
    <property type="entry name" value="Ank_2"/>
    <property type="match status" value="3"/>
</dbReference>
<feature type="repeat" description="ANK" evidence="1">
    <location>
        <begin position="186"/>
        <end position="218"/>
    </location>
</feature>
<organism evidence="4 5">
    <name type="scientific">Scleropages formosus</name>
    <name type="common">Asian bonytongue</name>
    <name type="synonym">Osteoglossum formosum</name>
    <dbReference type="NCBI Taxonomy" id="113540"/>
    <lineage>
        <taxon>Eukaryota</taxon>
        <taxon>Metazoa</taxon>
        <taxon>Chordata</taxon>
        <taxon>Craniata</taxon>
        <taxon>Vertebrata</taxon>
        <taxon>Euteleostomi</taxon>
        <taxon>Actinopterygii</taxon>
        <taxon>Neopterygii</taxon>
        <taxon>Teleostei</taxon>
        <taxon>Osteoglossocephala</taxon>
        <taxon>Osteoglossomorpha</taxon>
        <taxon>Osteoglossiformes</taxon>
        <taxon>Osteoglossidae</taxon>
        <taxon>Scleropages</taxon>
    </lineage>
</organism>
<name>A0A8C9QZM4_SCLFO</name>
<proteinExistence type="predicted"/>
<dbReference type="PROSITE" id="PS50297">
    <property type="entry name" value="ANK_REP_REGION"/>
    <property type="match status" value="7"/>
</dbReference>
<feature type="repeat" description="ANK" evidence="1">
    <location>
        <begin position="82"/>
        <end position="114"/>
    </location>
</feature>
<feature type="region of interest" description="Disordered" evidence="2">
    <location>
        <begin position="739"/>
        <end position="781"/>
    </location>
</feature>
<dbReference type="PRINTS" id="PR01415">
    <property type="entry name" value="ANKYRIN"/>
</dbReference>
<dbReference type="Gene3D" id="1.25.40.20">
    <property type="entry name" value="Ankyrin repeat-containing domain"/>
    <property type="match status" value="3"/>
</dbReference>
<evidence type="ECO:0000256" key="1">
    <source>
        <dbReference type="PROSITE-ProRule" id="PRU00023"/>
    </source>
</evidence>
<keyword evidence="5" id="KW-1185">Reference proteome</keyword>
<feature type="repeat" description="ANK" evidence="1">
    <location>
        <begin position="252"/>
        <end position="284"/>
    </location>
</feature>
<reference evidence="4" key="3">
    <citation type="submission" date="2025-09" db="UniProtKB">
        <authorList>
            <consortium name="Ensembl"/>
        </authorList>
    </citation>
    <scope>IDENTIFICATION</scope>
</reference>
<dbReference type="AlphaFoldDB" id="A0A8C9QZM4"/>
<keyword evidence="1" id="KW-0040">ANK repeat</keyword>
<feature type="repeat" description="ANK" evidence="1">
    <location>
        <begin position="49"/>
        <end position="81"/>
    </location>
</feature>
<dbReference type="InterPro" id="IPR002048">
    <property type="entry name" value="EF_hand_dom"/>
</dbReference>
<dbReference type="PANTHER" id="PTHR24127:SF1">
    <property type="entry name" value="ANKYRIN REPEAT AND EF-HAND DOMAIN-CONTAINING PROTEIN 1"/>
    <property type="match status" value="1"/>
</dbReference>
<feature type="compositionally biased region" description="Polar residues" evidence="2">
    <location>
        <begin position="764"/>
        <end position="781"/>
    </location>
</feature>
<accession>A0A8C9QZM4</accession>
<reference evidence="4 5" key="1">
    <citation type="submission" date="2019-04" db="EMBL/GenBank/DDBJ databases">
        <authorList>
            <consortium name="Wellcome Sanger Institute Data Sharing"/>
        </authorList>
    </citation>
    <scope>NUCLEOTIDE SEQUENCE [LARGE SCALE GENOMIC DNA]</scope>
</reference>
<dbReference type="InterPro" id="IPR011992">
    <property type="entry name" value="EF-hand-dom_pair"/>
</dbReference>
<dbReference type="InterPro" id="IPR002110">
    <property type="entry name" value="Ankyrin_rpt"/>
</dbReference>
<feature type="repeat" description="ANK" evidence="1">
    <location>
        <begin position="532"/>
        <end position="564"/>
    </location>
</feature>
<dbReference type="GO" id="GO:0005509">
    <property type="term" value="F:calcium ion binding"/>
    <property type="evidence" value="ECO:0007669"/>
    <property type="project" value="InterPro"/>
</dbReference>
<dbReference type="SUPFAM" id="SSF47473">
    <property type="entry name" value="EF-hand"/>
    <property type="match status" value="1"/>
</dbReference>
<dbReference type="SMART" id="SM00248">
    <property type="entry name" value="ANK"/>
    <property type="match status" value="10"/>
</dbReference>
<dbReference type="CTD" id="566413"/>
<dbReference type="GeneID" id="108924008"/>
<feature type="repeat" description="ANK" evidence="1">
    <location>
        <begin position="598"/>
        <end position="630"/>
    </location>
</feature>
<evidence type="ECO:0000313" key="5">
    <source>
        <dbReference type="Proteomes" id="UP000694397"/>
    </source>
</evidence>
<dbReference type="OrthoDB" id="539213at2759"/>
<dbReference type="PROSITE" id="PS50088">
    <property type="entry name" value="ANK_REPEAT"/>
    <property type="match status" value="7"/>
</dbReference>
<dbReference type="Proteomes" id="UP000694397">
    <property type="component" value="Chromosome 1"/>
</dbReference>
<evidence type="ECO:0000313" key="4">
    <source>
        <dbReference type="Ensembl" id="ENSSFOP00015002003.2"/>
    </source>
</evidence>
<protein>
    <submittedName>
        <fullName evidence="4">Ankyrin repeat and EF-hand domain containing 1a</fullName>
    </submittedName>
</protein>
<dbReference type="SUPFAM" id="SSF48403">
    <property type="entry name" value="Ankyrin repeat"/>
    <property type="match status" value="2"/>
</dbReference>
<feature type="repeat" description="ANK" evidence="1">
    <location>
        <begin position="565"/>
        <end position="597"/>
    </location>
</feature>
<feature type="compositionally biased region" description="Basic and acidic residues" evidence="2">
    <location>
        <begin position="663"/>
        <end position="672"/>
    </location>
</feature>
<dbReference type="InterPro" id="IPR036770">
    <property type="entry name" value="Ankyrin_rpt-contain_sf"/>
</dbReference>
<evidence type="ECO:0000259" key="3">
    <source>
        <dbReference type="PROSITE" id="PS50222"/>
    </source>
</evidence>
<gene>
    <name evidence="4" type="primary">ANKEF1</name>
    <name evidence="4" type="synonym">ankef1a</name>
</gene>
<sequence>MVSSVAEGRLEALQVYKLLQCVLKGDAPHIKKMVQLGVPGLIDLTEPQEGKSALHLASEANDINMVGFLLAQGASPDVRDRKGRTPVMQAAELGHDDVVALLVESRADMKAVDAEGKGVLFYCLSPTKRHQRCLQLALNGMADVNNVSLVGKPVFLQACEQAGDCESMCMSLLERGANPNATSQATGRTALMEAAREGALDLVRGILQRGGNPNLLEKSRMHAAHFAAEGGFLEIIQVMSAYLADLSVMTRDGNTPLHYAARGGFAQCCRFLAQRGCNPKLKNLKGLVASQIAKDNGHKMAMKELKKAEQLHYKYSKPGVVNPNERWALTLHDWSFEHEVKLRAAFEAAEDGVSSKDTINGETFISILLAKGAPVDVDKLQEIVLTHDKKREGHISLKEFFSGLQYLQKAFVASSYIPKKKKKKSGKAGKGKKKGEFILPLPICTLPPDLVQRREDGGPPLFMIESYRHFTDRNRFDRDHPPKHPIEDDSAWYIDEPEKIYINISYCVKTGDLDSLLLAFGQQVAVDIKDRFYRTPLMTACACGNYEVTKFLLKLGADVNACDQYNWTPLHHACHAGQVDIVDLLVGAGAEVDAQALNGATPLMRAIASCRFSCVEYLLQAGANVQAENKQGKNCLDFAWTFGDVRIISLIQTKFDSIPVSEDGAKKEKGTKQEPTSVKVKEPLPTSPLVSKPALMKEFLKESIILQNTRISSAALNKMDISFVPKTVWVMPLTAEQPAQKKEEQRQHHSNQVAFKDDLVPFDQNISEKSQGSAVDNRQQK</sequence>
<dbReference type="KEGG" id="sfm:108924008"/>